<feature type="compositionally biased region" description="Basic and acidic residues" evidence="7">
    <location>
        <begin position="59"/>
        <end position="68"/>
    </location>
</feature>
<dbReference type="InParanoid" id="A0A1B7MUU0"/>
<dbReference type="EMBL" id="KV448421">
    <property type="protein sequence ID" value="OAX36378.1"/>
    <property type="molecule type" value="Genomic_DNA"/>
</dbReference>
<evidence type="ECO:0000256" key="2">
    <source>
        <dbReference type="ARBA" id="ARBA00009858"/>
    </source>
</evidence>
<evidence type="ECO:0000256" key="1">
    <source>
        <dbReference type="ARBA" id="ARBA00004569"/>
    </source>
</evidence>
<dbReference type="PANTHER" id="PTHR15590">
    <property type="entry name" value="CX9C MOTIF-CONTAINING PROTEIN 4"/>
    <property type="match status" value="1"/>
</dbReference>
<feature type="disulfide bond" evidence="6">
    <location>
        <begin position="50"/>
        <end position="76"/>
    </location>
</feature>
<evidence type="ECO:0000256" key="6">
    <source>
        <dbReference type="PIRSR" id="PIRSR627179-50"/>
    </source>
</evidence>
<dbReference type="PROSITE" id="PS51808">
    <property type="entry name" value="CHCH"/>
    <property type="match status" value="1"/>
</dbReference>
<feature type="region of interest" description="Disordered" evidence="7">
    <location>
        <begin position="59"/>
        <end position="81"/>
    </location>
</feature>
<evidence type="ECO:0000256" key="4">
    <source>
        <dbReference type="ARBA" id="ARBA00023128"/>
    </source>
</evidence>
<comment type="similarity">
    <text evidence="2">Belongs to the CMC4 family.</text>
</comment>
<dbReference type="InterPro" id="IPR009069">
    <property type="entry name" value="Cys_alpha_HP_mot_SF"/>
</dbReference>
<keyword evidence="9" id="KW-1185">Reference proteome</keyword>
<organism evidence="8 9">
    <name type="scientific">Rhizopogon vinicolor AM-OR11-026</name>
    <dbReference type="NCBI Taxonomy" id="1314800"/>
    <lineage>
        <taxon>Eukaryota</taxon>
        <taxon>Fungi</taxon>
        <taxon>Dikarya</taxon>
        <taxon>Basidiomycota</taxon>
        <taxon>Agaricomycotina</taxon>
        <taxon>Agaricomycetes</taxon>
        <taxon>Agaricomycetidae</taxon>
        <taxon>Boletales</taxon>
        <taxon>Suillineae</taxon>
        <taxon>Rhizopogonaceae</taxon>
        <taxon>Rhizopogon</taxon>
    </lineage>
</organism>
<dbReference type="Proteomes" id="UP000092154">
    <property type="component" value="Unassembled WGS sequence"/>
</dbReference>
<dbReference type="Gene3D" id="1.10.287.1130">
    <property type="entry name" value="CytochromE C oxidase copper chaperone"/>
    <property type="match status" value="1"/>
</dbReference>
<reference evidence="8 9" key="1">
    <citation type="submission" date="2016-06" db="EMBL/GenBank/DDBJ databases">
        <title>Comparative genomics of the ectomycorrhizal sister species Rhizopogon vinicolor and Rhizopogon vesiculosus (Basidiomycota: Boletales) reveals a divergence of the mating type B locus.</title>
        <authorList>
            <consortium name="DOE Joint Genome Institute"/>
            <person name="Mujic A.B."/>
            <person name="Kuo A."/>
            <person name="Tritt A."/>
            <person name="Lipzen A."/>
            <person name="Chen C."/>
            <person name="Johnson J."/>
            <person name="Sharma A."/>
            <person name="Barry K."/>
            <person name="Grigoriev I.V."/>
            <person name="Spatafora J.W."/>
        </authorList>
    </citation>
    <scope>NUCLEOTIDE SEQUENCE [LARGE SCALE GENOMIC DNA]</scope>
    <source>
        <strain evidence="8 9">AM-OR11-026</strain>
    </source>
</reference>
<dbReference type="STRING" id="1314800.A0A1B7MUU0"/>
<keyword evidence="4" id="KW-0496">Mitochondrion</keyword>
<sequence length="90" mass="10306">MSNRIPQTTDDHQADPPCQAEACALQTCLSTNTYSPERCDAHLKRLYQCCSKLYQTRAEQNDTTRDAYQENESTACPMPSVVERWLKNHP</sequence>
<name>A0A1B7MUU0_9AGAM</name>
<dbReference type="Pfam" id="PF08991">
    <property type="entry name" value="CMC4"/>
    <property type="match status" value="1"/>
</dbReference>
<proteinExistence type="inferred from homology"/>
<evidence type="ECO:0000313" key="8">
    <source>
        <dbReference type="EMBL" id="OAX36378.1"/>
    </source>
</evidence>
<accession>A0A1B7MUU0</accession>
<dbReference type="PANTHER" id="PTHR15590:SF0">
    <property type="entry name" value="CX9C MOTIF-CONTAINING PROTEIN 4"/>
    <property type="match status" value="1"/>
</dbReference>
<dbReference type="SUPFAM" id="SSF47072">
    <property type="entry name" value="Cysteine alpha-hairpin motif"/>
    <property type="match status" value="1"/>
</dbReference>
<feature type="disulfide bond" evidence="6">
    <location>
        <begin position="28"/>
        <end position="39"/>
    </location>
</feature>
<comment type="subcellular location">
    <subcellularLocation>
        <location evidence="1">Mitochondrion intermembrane space</location>
    </subcellularLocation>
</comment>
<keyword evidence="5 6" id="KW-1015">Disulfide bond</keyword>
<dbReference type="GO" id="GO:0005758">
    <property type="term" value="C:mitochondrial intermembrane space"/>
    <property type="evidence" value="ECO:0007669"/>
    <property type="project" value="UniProtKB-SubCell"/>
</dbReference>
<gene>
    <name evidence="8" type="ORF">K503DRAFT_695266</name>
</gene>
<feature type="disulfide bond" evidence="6">
    <location>
        <begin position="18"/>
        <end position="49"/>
    </location>
</feature>
<dbReference type="InterPro" id="IPR027179">
    <property type="entry name" value="CMC4"/>
</dbReference>
<dbReference type="OrthoDB" id="13601at2759"/>
<evidence type="ECO:0000313" key="9">
    <source>
        <dbReference type="Proteomes" id="UP000092154"/>
    </source>
</evidence>
<evidence type="ECO:0000256" key="5">
    <source>
        <dbReference type="ARBA" id="ARBA00023157"/>
    </source>
</evidence>
<protein>
    <recommendedName>
        <fullName evidence="3">Cx9C motif-containing protein 4, mitochondrial</fullName>
    </recommendedName>
</protein>
<evidence type="ECO:0000256" key="7">
    <source>
        <dbReference type="SAM" id="MobiDB-lite"/>
    </source>
</evidence>
<evidence type="ECO:0000256" key="3">
    <source>
        <dbReference type="ARBA" id="ARBA00019406"/>
    </source>
</evidence>
<dbReference type="AlphaFoldDB" id="A0A1B7MUU0"/>